<evidence type="ECO:0000259" key="4">
    <source>
        <dbReference type="PROSITE" id="PS50826"/>
    </source>
</evidence>
<dbReference type="SMART" id="SM00312">
    <property type="entry name" value="PX"/>
    <property type="match status" value="1"/>
</dbReference>
<dbReference type="AlphaFoldDB" id="A0A8J2R9F8"/>
<evidence type="ECO:0000256" key="2">
    <source>
        <dbReference type="SAM" id="MobiDB-lite"/>
    </source>
</evidence>
<feature type="domain" description="RUN" evidence="4">
    <location>
        <begin position="52"/>
        <end position="195"/>
    </location>
</feature>
<dbReference type="InterPro" id="IPR047329">
    <property type="entry name" value="RUN_SNX29"/>
</dbReference>
<dbReference type="Pfam" id="PF00787">
    <property type="entry name" value="PX"/>
    <property type="match status" value="1"/>
</dbReference>
<dbReference type="Gene3D" id="1.20.58.900">
    <property type="match status" value="1"/>
</dbReference>
<dbReference type="EMBL" id="CAKASE010000083">
    <property type="protein sequence ID" value="CAG9585534.1"/>
    <property type="molecule type" value="Genomic_DNA"/>
</dbReference>
<protein>
    <submittedName>
        <fullName evidence="5">(African queen) hypothetical protein</fullName>
    </submittedName>
</protein>
<feature type="compositionally biased region" description="Polar residues" evidence="2">
    <location>
        <begin position="280"/>
        <end position="291"/>
    </location>
</feature>
<dbReference type="InterPro" id="IPR036871">
    <property type="entry name" value="PX_dom_sf"/>
</dbReference>
<dbReference type="PROSITE" id="PS50195">
    <property type="entry name" value="PX"/>
    <property type="match status" value="1"/>
</dbReference>
<sequence>MNNKILNTLANVIDNKDDIKRRLELGLATLRELQVCVDNCQHRFGGKSELATEDDIRIVNLCEKWEKLLSHGLKTSLSNSTIQNFVTAGLNFTFNIVNVGNSLWSYSCLHLTKHEKERFKILSHINTPLGYFRAFLRASLNERSLERYLQSWISHGLLAEYYDEGAFVRSPEAQLLPGIAKGLSTILFALSIDRAEMNESQQPNNINKAELLIPVPTPVRTSGNSKRKPFKQVISFDKVDDKKEVTQKRSLDTIQSATECSWSSAPATCLNSPDPKITPKASNSEPTSSDYRNSLRYFFPDSVKAMENPLQILSKLSESAKEIFSSSQNSIDKNAKDDVSDLSVNCLKLSESDSEEVAGSIDGSTSCLELCFTEDETHDNNSVSSALDSREKDFMNLQIKFNQYEASSKEKIHKLAKVIIDLSKENDRLKDQIKNYMSAVELGRARKDNENTEQEIDMYERKLVQVAEMHAELMEFNQHLQRRLQDLETSGLEVLDMPESNVKAYIPSAFLVGKKTQTYHVYQVFLKLGHEEWNVYHRYAKFHELHTQLKKCHPDIASYNFPPKKTLRKRDSRVVESRRVALQSYLRHVLLSLPELRNCTSRAALTTLLPFFGTSSTTKEDGLNILPSRSQSSNNVSAIDGL</sequence>
<dbReference type="Proteomes" id="UP000789524">
    <property type="component" value="Unassembled WGS sequence"/>
</dbReference>
<dbReference type="InterPro" id="IPR004012">
    <property type="entry name" value="Run_dom"/>
</dbReference>
<dbReference type="PANTHER" id="PTHR47194">
    <property type="entry name" value="SORTING NEXIN-29-RELATED"/>
    <property type="match status" value="1"/>
</dbReference>
<dbReference type="Gene3D" id="3.30.1520.10">
    <property type="entry name" value="Phox-like domain"/>
    <property type="match status" value="1"/>
</dbReference>
<keyword evidence="6" id="KW-1185">Reference proteome</keyword>
<name>A0A8J2R9F8_9NEOP</name>
<dbReference type="Pfam" id="PF02759">
    <property type="entry name" value="RUN"/>
    <property type="match status" value="1"/>
</dbReference>
<evidence type="ECO:0000313" key="5">
    <source>
        <dbReference type="EMBL" id="CAG9585534.1"/>
    </source>
</evidence>
<proteinExistence type="predicted"/>
<dbReference type="SUPFAM" id="SSF64268">
    <property type="entry name" value="PX domain"/>
    <property type="match status" value="1"/>
</dbReference>
<feature type="region of interest" description="Disordered" evidence="2">
    <location>
        <begin position="623"/>
        <end position="642"/>
    </location>
</feature>
<dbReference type="PROSITE" id="PS50826">
    <property type="entry name" value="RUN"/>
    <property type="match status" value="1"/>
</dbReference>
<organism evidence="5 6">
    <name type="scientific">Danaus chrysippus</name>
    <name type="common">African queen</name>
    <dbReference type="NCBI Taxonomy" id="151541"/>
    <lineage>
        <taxon>Eukaryota</taxon>
        <taxon>Metazoa</taxon>
        <taxon>Ecdysozoa</taxon>
        <taxon>Arthropoda</taxon>
        <taxon>Hexapoda</taxon>
        <taxon>Insecta</taxon>
        <taxon>Pterygota</taxon>
        <taxon>Neoptera</taxon>
        <taxon>Endopterygota</taxon>
        <taxon>Lepidoptera</taxon>
        <taxon>Glossata</taxon>
        <taxon>Ditrysia</taxon>
        <taxon>Papilionoidea</taxon>
        <taxon>Nymphalidae</taxon>
        <taxon>Danainae</taxon>
        <taxon>Danaini</taxon>
        <taxon>Danaina</taxon>
        <taxon>Danaus</taxon>
        <taxon>Anosia</taxon>
    </lineage>
</organism>
<reference evidence="5" key="1">
    <citation type="submission" date="2021-09" db="EMBL/GenBank/DDBJ databases">
        <authorList>
            <person name="Martin H S."/>
        </authorList>
    </citation>
    <scope>NUCLEOTIDE SEQUENCE</scope>
</reference>
<dbReference type="InterPro" id="IPR001683">
    <property type="entry name" value="PX_dom"/>
</dbReference>
<dbReference type="PANTHER" id="PTHR47194:SF3">
    <property type="entry name" value="SORTING NEXIN 29"/>
    <property type="match status" value="1"/>
</dbReference>
<dbReference type="SMART" id="SM00593">
    <property type="entry name" value="RUN"/>
    <property type="match status" value="1"/>
</dbReference>
<feature type="domain" description="PX" evidence="3">
    <location>
        <begin position="500"/>
        <end position="619"/>
    </location>
</feature>
<evidence type="ECO:0000313" key="6">
    <source>
        <dbReference type="Proteomes" id="UP000789524"/>
    </source>
</evidence>
<dbReference type="OrthoDB" id="93876at2759"/>
<dbReference type="CDD" id="cd17689">
    <property type="entry name" value="RUN_SNX29"/>
    <property type="match status" value="1"/>
</dbReference>
<dbReference type="GO" id="GO:0035091">
    <property type="term" value="F:phosphatidylinositol binding"/>
    <property type="evidence" value="ECO:0007669"/>
    <property type="project" value="InterPro"/>
</dbReference>
<feature type="region of interest" description="Disordered" evidence="2">
    <location>
        <begin position="271"/>
        <end position="291"/>
    </location>
</feature>
<feature type="compositionally biased region" description="Polar residues" evidence="2">
    <location>
        <begin position="627"/>
        <end position="642"/>
    </location>
</feature>
<keyword evidence="1" id="KW-0175">Coiled coil</keyword>
<dbReference type="SUPFAM" id="SSF140741">
    <property type="entry name" value="RUN domain-like"/>
    <property type="match status" value="1"/>
</dbReference>
<dbReference type="InterPro" id="IPR037213">
    <property type="entry name" value="Run_dom_sf"/>
</dbReference>
<feature type="coiled-coil region" evidence="1">
    <location>
        <begin position="412"/>
        <end position="469"/>
    </location>
</feature>
<comment type="caution">
    <text evidence="5">The sequence shown here is derived from an EMBL/GenBank/DDBJ whole genome shotgun (WGS) entry which is preliminary data.</text>
</comment>
<evidence type="ECO:0000259" key="3">
    <source>
        <dbReference type="PROSITE" id="PS50195"/>
    </source>
</evidence>
<evidence type="ECO:0000256" key="1">
    <source>
        <dbReference type="SAM" id="Coils"/>
    </source>
</evidence>
<gene>
    <name evidence="5" type="ORF">DCHRY22_LOCUS15926</name>
</gene>
<accession>A0A8J2R9F8</accession>